<feature type="signal peptide" evidence="3">
    <location>
        <begin position="1"/>
        <end position="28"/>
    </location>
</feature>
<dbReference type="PANTHER" id="PTHR10380">
    <property type="entry name" value="CUTICLE PROTEIN"/>
    <property type="match status" value="1"/>
</dbReference>
<evidence type="ECO:0000256" key="1">
    <source>
        <dbReference type="ARBA" id="ARBA00022460"/>
    </source>
</evidence>
<evidence type="ECO:0000313" key="4">
    <source>
        <dbReference type="Proteomes" id="UP000001819"/>
    </source>
</evidence>
<accession>A0A6I8W524</accession>
<dbReference type="PRINTS" id="PR00947">
    <property type="entry name" value="CUTICLE"/>
</dbReference>
<dbReference type="Bgee" id="FBgn0074925">
    <property type="expression patterns" value="Expressed in male reproductive system and 1 other cell type or tissue"/>
</dbReference>
<dbReference type="InterPro" id="IPR000618">
    <property type="entry name" value="Insect_cuticle"/>
</dbReference>
<protein>
    <submittedName>
        <fullName evidence="5">Pupal cuticle protein Edg-78E isoform X1</fullName>
    </submittedName>
</protein>
<keyword evidence="1 2" id="KW-0193">Cuticle</keyword>
<keyword evidence="3" id="KW-0732">Signal</keyword>
<dbReference type="ExpressionAtlas" id="A0A6I8W524">
    <property type="expression patterns" value="baseline"/>
</dbReference>
<gene>
    <name evidence="5" type="primary">Cpr67Fb</name>
</gene>
<dbReference type="FunCoup" id="A0A6I8W524">
    <property type="interactions" value="2"/>
</dbReference>
<proteinExistence type="predicted"/>
<dbReference type="PROSITE" id="PS00233">
    <property type="entry name" value="CHIT_BIND_RR_1"/>
    <property type="match status" value="1"/>
</dbReference>
<dbReference type="PROSITE" id="PS51155">
    <property type="entry name" value="CHIT_BIND_RR_2"/>
    <property type="match status" value="1"/>
</dbReference>
<evidence type="ECO:0000256" key="2">
    <source>
        <dbReference type="PROSITE-ProRule" id="PRU00497"/>
    </source>
</evidence>
<dbReference type="AlphaFoldDB" id="A0A6I8W524"/>
<name>A0A6I8W524_DROPS</name>
<dbReference type="Pfam" id="PF00379">
    <property type="entry name" value="Chitin_bind_4"/>
    <property type="match status" value="1"/>
</dbReference>
<dbReference type="InterPro" id="IPR031311">
    <property type="entry name" value="CHIT_BIND_RR_consensus"/>
</dbReference>
<keyword evidence="4" id="KW-1185">Reference proteome</keyword>
<organism evidence="4 5">
    <name type="scientific">Drosophila pseudoobscura pseudoobscura</name>
    <name type="common">Fruit fly</name>
    <dbReference type="NCBI Taxonomy" id="46245"/>
    <lineage>
        <taxon>Eukaryota</taxon>
        <taxon>Metazoa</taxon>
        <taxon>Ecdysozoa</taxon>
        <taxon>Arthropoda</taxon>
        <taxon>Hexapoda</taxon>
        <taxon>Insecta</taxon>
        <taxon>Pterygota</taxon>
        <taxon>Neoptera</taxon>
        <taxon>Endopterygota</taxon>
        <taxon>Diptera</taxon>
        <taxon>Brachycera</taxon>
        <taxon>Muscomorpha</taxon>
        <taxon>Ephydroidea</taxon>
        <taxon>Drosophilidae</taxon>
        <taxon>Drosophila</taxon>
        <taxon>Sophophora</taxon>
    </lineage>
</organism>
<reference evidence="5" key="1">
    <citation type="submission" date="2025-08" db="UniProtKB">
        <authorList>
            <consortium name="RefSeq"/>
        </authorList>
    </citation>
    <scope>IDENTIFICATION</scope>
    <source>
        <strain evidence="5">MV-25-SWS-2005</strain>
        <tissue evidence="5">Whole body</tissue>
    </source>
</reference>
<dbReference type="GO" id="GO:0008010">
    <property type="term" value="F:structural constituent of chitin-based larval cuticle"/>
    <property type="evidence" value="ECO:0007669"/>
    <property type="project" value="TreeGrafter"/>
</dbReference>
<feature type="chain" id="PRO_5026220404" evidence="3">
    <location>
        <begin position="29"/>
        <end position="132"/>
    </location>
</feature>
<dbReference type="InterPro" id="IPR050468">
    <property type="entry name" value="Cuticle_Struct_Prot"/>
</dbReference>
<dbReference type="RefSeq" id="XP_033238456.1">
    <property type="nucleotide sequence ID" value="XM_033382565.1"/>
</dbReference>
<dbReference type="InParanoid" id="A0A6I8W524"/>
<evidence type="ECO:0000313" key="5">
    <source>
        <dbReference type="RefSeq" id="XP_033238456.1"/>
    </source>
</evidence>
<dbReference type="Proteomes" id="UP000001819">
    <property type="component" value="Chromosome X"/>
</dbReference>
<dbReference type="PANTHER" id="PTHR10380:SF237">
    <property type="entry name" value="CUTICULAR PROTEIN 65AU, ISOFORM A-RELATED"/>
    <property type="match status" value="1"/>
</dbReference>
<dbReference type="GO" id="GO:0062129">
    <property type="term" value="C:chitin-based extracellular matrix"/>
    <property type="evidence" value="ECO:0007669"/>
    <property type="project" value="TreeGrafter"/>
</dbReference>
<sequence length="132" mass="14472">MFQISYQTSAMFKIALIIALFLVAVTWAADESQATITKYENEIKNDGSYNWEYGTSNGIQAKESGVGSAYAAGSVAYTAPDGQNIQLEYTADENGYQPKGAHLPTPPPTPDYILKALAYIEAHPFTRIQLRT</sequence>
<evidence type="ECO:0000256" key="3">
    <source>
        <dbReference type="SAM" id="SignalP"/>
    </source>
</evidence>